<organism evidence="5 6">
    <name type="scientific">Calycina marina</name>
    <dbReference type="NCBI Taxonomy" id="1763456"/>
    <lineage>
        <taxon>Eukaryota</taxon>
        <taxon>Fungi</taxon>
        <taxon>Dikarya</taxon>
        <taxon>Ascomycota</taxon>
        <taxon>Pezizomycotina</taxon>
        <taxon>Leotiomycetes</taxon>
        <taxon>Helotiales</taxon>
        <taxon>Pezizellaceae</taxon>
        <taxon>Calycina</taxon>
    </lineage>
</organism>
<evidence type="ECO:0000313" key="5">
    <source>
        <dbReference type="EMBL" id="KAG9246330.1"/>
    </source>
</evidence>
<evidence type="ECO:0000259" key="4">
    <source>
        <dbReference type="Pfam" id="PF07064"/>
    </source>
</evidence>
<dbReference type="Pfam" id="PF07064">
    <property type="entry name" value="RIC1"/>
    <property type="match status" value="1"/>
</dbReference>
<feature type="non-terminal residue" evidence="5">
    <location>
        <position position="1111"/>
    </location>
</feature>
<dbReference type="GO" id="GO:0000139">
    <property type="term" value="C:Golgi membrane"/>
    <property type="evidence" value="ECO:0007669"/>
    <property type="project" value="TreeGrafter"/>
</dbReference>
<dbReference type="Proteomes" id="UP000887226">
    <property type="component" value="Unassembled WGS sequence"/>
</dbReference>
<evidence type="ECO:0000256" key="1">
    <source>
        <dbReference type="ARBA" id="ARBA00004370"/>
    </source>
</evidence>
<dbReference type="Pfam" id="PF25440">
    <property type="entry name" value="Beta-prop_RIC1_2nd"/>
    <property type="match status" value="1"/>
</dbReference>
<feature type="region of interest" description="Disordered" evidence="3">
    <location>
        <begin position="1065"/>
        <end position="1111"/>
    </location>
</feature>
<protein>
    <submittedName>
        <fullName evidence="5">RIC1-domain-containing protein</fullName>
    </submittedName>
</protein>
<proteinExistence type="predicted"/>
<dbReference type="OrthoDB" id="67540at2759"/>
<dbReference type="GO" id="GO:0006886">
    <property type="term" value="P:intracellular protein transport"/>
    <property type="evidence" value="ECO:0007669"/>
    <property type="project" value="InterPro"/>
</dbReference>
<dbReference type="InterPro" id="IPR015943">
    <property type="entry name" value="WD40/YVTN_repeat-like_dom_sf"/>
</dbReference>
<keyword evidence="2" id="KW-0472">Membrane</keyword>
<gene>
    <name evidence="5" type="ORF">BJ878DRAFT_497656</name>
</gene>
<dbReference type="InterPro" id="IPR009771">
    <property type="entry name" value="RIC1_C"/>
</dbReference>
<comment type="caution">
    <text evidence="5">The sequence shown here is derived from an EMBL/GenBank/DDBJ whole genome shotgun (WGS) entry which is preliminary data.</text>
</comment>
<dbReference type="InterPro" id="IPR036322">
    <property type="entry name" value="WD40_repeat_dom_sf"/>
</dbReference>
<feature type="domain" description="RIC1 C-terminal alpha solenoid region" evidence="4">
    <location>
        <begin position="867"/>
        <end position="1038"/>
    </location>
</feature>
<sequence>MYWPVNAPRVFATSNRRPGRHQIIESDDDAELRETTEGSGFLLNASSIDSEIRSDDGLGSPSEASTLSVVPGIQPIEQFDAQRRLSLKSNGHSTLLAPTTFASAEKEPLLALGISRTGHLFAVITETTLTIWQTKPTAILAVVVRSKKSLDTYGPNTSLLVRPDSGIFVVQTTNGFLITYTLATNVDARVYKPRFESHTSGQTRRSSNFSGARSRGGDRILWGPGEGGGVREVSVWFRMVIKIDAGISKALALDEELIVATQKPAAVQCIRWTPDSAGNQTSTELFSRMEWLPRRSSVTEMVHDRPMNLSTWITSDGKAFAVQRISKQKESKDTPRLFRGYCFHTPTSPQLYAIRGAINARFSLIAVGCEDGSINVYTARDYAGNIPHSHMHRLMVSGQTSGSLTCLIYSPDGYCLFAGYENGWAMWSVFGKPGASSFAGDRKISEEHDEGWLQGVKEAHWLGGGSEILMIGNQDDRLWSIEMAQSAITGCYASANISRTLLQTTSSLMIYRGYDLPDLTTISAESSLWHTAQIPSSYLANQWPMRSSVISADGRYVAVAGRRGLAHYSINSGRWKTFVNENMENEFQVRGGMCWHQHILVAAVEAGESFQVRLYSREEALGSSLILHVEVLPAPVVLIAPSGEDSLLVYTHDNLLYHYVFITVSETIKLVQVGQIAFHGIVRSPARVRGLSWILPDDQLLEGYPSQDVAVATVLFLVDGKLVLLQPSITEDQKLKYEMRVIAQNVEYYALMRDQPSSSSPRDPIPMNGLSIDEHSPDDGHGLRDSLWIFDGNDVKIWPDVQDLLQSAPMELGRELPSVVSIPVDFYPLSVLLGKGIILGLEPDIVQRRDVNFAFFRLMIRTHLFIPQVLRHHLSRYDSSAALHLAHQYESLEYFSHSLEILLHHVLDEEVDTTPSPETALLPGVLSFLSSFPQYLDIVVQCTRKTEVRSWRTLFAYLPPPSELFEESLQRGSLKTAGGYLLILHTFEELSSSSEQLVRLFQRAKEEEDWELCKELARFLTALDESGDTLLEALELVNLRSPRVEQGMHSSFMFEGSRLKVPRLKRVGSPHSNGNGNGRNDSDSDDGSNSESRSPVSPASRQEDYFSTPRR</sequence>
<comment type="subcellular location">
    <subcellularLocation>
        <location evidence="1">Membrane</location>
    </subcellularLocation>
</comment>
<evidence type="ECO:0000313" key="6">
    <source>
        <dbReference type="Proteomes" id="UP000887226"/>
    </source>
</evidence>
<dbReference type="SUPFAM" id="SSF50978">
    <property type="entry name" value="WD40 repeat-like"/>
    <property type="match status" value="1"/>
</dbReference>
<dbReference type="GO" id="GO:0005829">
    <property type="term" value="C:cytosol"/>
    <property type="evidence" value="ECO:0007669"/>
    <property type="project" value="TreeGrafter"/>
</dbReference>
<name>A0A9P8CH28_9HELO</name>
<dbReference type="InterPro" id="IPR040096">
    <property type="entry name" value="Ric1"/>
</dbReference>
<keyword evidence="6" id="KW-1185">Reference proteome</keyword>
<dbReference type="GO" id="GO:0042147">
    <property type="term" value="P:retrograde transport, endosome to Golgi"/>
    <property type="evidence" value="ECO:0007669"/>
    <property type="project" value="TreeGrafter"/>
</dbReference>
<accession>A0A9P8CH28</accession>
<dbReference type="PANTHER" id="PTHR22746">
    <property type="entry name" value="RAB6A-GEF COMPLEX PARTNER PROTEIN 1"/>
    <property type="match status" value="1"/>
</dbReference>
<reference evidence="5" key="1">
    <citation type="journal article" date="2021" name="IMA Fungus">
        <title>Genomic characterization of three marine fungi, including Emericellopsis atlantica sp. nov. with signatures of a generalist lifestyle and marine biomass degradation.</title>
        <authorList>
            <person name="Hagestad O.C."/>
            <person name="Hou L."/>
            <person name="Andersen J.H."/>
            <person name="Hansen E.H."/>
            <person name="Altermark B."/>
            <person name="Li C."/>
            <person name="Kuhnert E."/>
            <person name="Cox R.J."/>
            <person name="Crous P.W."/>
            <person name="Spatafora J.W."/>
            <person name="Lail K."/>
            <person name="Amirebrahimi M."/>
            <person name="Lipzen A."/>
            <person name="Pangilinan J."/>
            <person name="Andreopoulos W."/>
            <person name="Hayes R.D."/>
            <person name="Ng V."/>
            <person name="Grigoriev I.V."/>
            <person name="Jackson S.A."/>
            <person name="Sutton T.D.S."/>
            <person name="Dobson A.D.W."/>
            <person name="Rama T."/>
        </authorList>
    </citation>
    <scope>NUCLEOTIDE SEQUENCE</scope>
    <source>
        <strain evidence="5">TRa3180A</strain>
    </source>
</reference>
<dbReference type="GO" id="GO:0034066">
    <property type="term" value="C:Ric1-Rgp1 guanyl-nucleotide exchange factor complex"/>
    <property type="evidence" value="ECO:0007669"/>
    <property type="project" value="InterPro"/>
</dbReference>
<dbReference type="Gene3D" id="2.130.10.10">
    <property type="entry name" value="YVTN repeat-like/Quinoprotein amine dehydrogenase"/>
    <property type="match status" value="1"/>
</dbReference>
<evidence type="ECO:0000256" key="2">
    <source>
        <dbReference type="ARBA" id="ARBA00023136"/>
    </source>
</evidence>
<dbReference type="AlphaFoldDB" id="A0A9P8CH28"/>
<dbReference type="PANTHER" id="PTHR22746:SF10">
    <property type="entry name" value="GUANINE NUCLEOTIDE EXCHANGE FACTOR SUBUNIT RIC1"/>
    <property type="match status" value="1"/>
</dbReference>
<evidence type="ECO:0000256" key="3">
    <source>
        <dbReference type="SAM" id="MobiDB-lite"/>
    </source>
</evidence>
<dbReference type="EMBL" id="MU253809">
    <property type="protein sequence ID" value="KAG9246330.1"/>
    <property type="molecule type" value="Genomic_DNA"/>
</dbReference>